<feature type="compositionally biased region" description="Polar residues" evidence="1">
    <location>
        <begin position="81"/>
        <end position="92"/>
    </location>
</feature>
<name>A0ABV6VWG7_9ACTN</name>
<reference evidence="3 4" key="1">
    <citation type="submission" date="2024-09" db="EMBL/GenBank/DDBJ databases">
        <authorList>
            <person name="Lee S.D."/>
        </authorList>
    </citation>
    <scope>NUCLEOTIDE SEQUENCE [LARGE SCALE GENOMIC DNA]</scope>
    <source>
        <strain evidence="3 4">N8-3</strain>
    </source>
</reference>
<evidence type="ECO:0000256" key="1">
    <source>
        <dbReference type="SAM" id="MobiDB-lite"/>
    </source>
</evidence>
<gene>
    <name evidence="3" type="ORF">ACEZDE_15965</name>
</gene>
<keyword evidence="4" id="KW-1185">Reference proteome</keyword>
<comment type="caution">
    <text evidence="3">The sequence shown here is derived from an EMBL/GenBank/DDBJ whole genome shotgun (WGS) entry which is preliminary data.</text>
</comment>
<evidence type="ECO:0000313" key="3">
    <source>
        <dbReference type="EMBL" id="MFC1418129.1"/>
    </source>
</evidence>
<evidence type="ECO:0000313" key="4">
    <source>
        <dbReference type="Proteomes" id="UP001592531"/>
    </source>
</evidence>
<sequence>MNALDDFKKQLADELLDHATSLPPMPGGRRMRPRPATHRIALTFALATAAAAAVVALPLSAPTHGPGQAAPTPRGSAYSAAPSTTPRPSHSTDFGGLDIVTADYAVRSRPGGVVTVQLFTLKGQAGLQATLNRAGIPAAVMVASPACHATGPAPKSTGKDTLRRLLKVLPPPTPGSYDSSHGIRDIHPAAMAPGDHLLFIAPAEGTPLNYLVVRLVRQLPSCIASTLQPVY</sequence>
<dbReference type="RefSeq" id="WP_380536886.1">
    <property type="nucleotide sequence ID" value="NZ_JBHFAB010000010.1"/>
</dbReference>
<keyword evidence="2" id="KW-0812">Transmembrane</keyword>
<dbReference type="Proteomes" id="UP001592531">
    <property type="component" value="Unassembled WGS sequence"/>
</dbReference>
<keyword evidence="2" id="KW-0472">Membrane</keyword>
<dbReference type="EMBL" id="JBHFAB010000010">
    <property type="protein sequence ID" value="MFC1418129.1"/>
    <property type="molecule type" value="Genomic_DNA"/>
</dbReference>
<keyword evidence="2" id="KW-1133">Transmembrane helix</keyword>
<feature type="transmembrane region" description="Helical" evidence="2">
    <location>
        <begin position="40"/>
        <end position="59"/>
    </location>
</feature>
<accession>A0ABV6VWG7</accession>
<protein>
    <submittedName>
        <fullName evidence="3">Uncharacterized protein</fullName>
    </submittedName>
</protein>
<proteinExistence type="predicted"/>
<organism evidence="3 4">
    <name type="scientific">Streptacidiphilus cavernicola</name>
    <dbReference type="NCBI Taxonomy" id="3342716"/>
    <lineage>
        <taxon>Bacteria</taxon>
        <taxon>Bacillati</taxon>
        <taxon>Actinomycetota</taxon>
        <taxon>Actinomycetes</taxon>
        <taxon>Kitasatosporales</taxon>
        <taxon>Streptomycetaceae</taxon>
        <taxon>Streptacidiphilus</taxon>
    </lineage>
</organism>
<evidence type="ECO:0000256" key="2">
    <source>
        <dbReference type="SAM" id="Phobius"/>
    </source>
</evidence>
<feature type="region of interest" description="Disordered" evidence="1">
    <location>
        <begin position="63"/>
        <end position="94"/>
    </location>
</feature>